<proteinExistence type="predicted"/>
<organism evidence="1 2">
    <name type="scientific">Photobacterium damselae</name>
    <dbReference type="NCBI Taxonomy" id="38293"/>
    <lineage>
        <taxon>Bacteria</taxon>
        <taxon>Pseudomonadati</taxon>
        <taxon>Pseudomonadota</taxon>
        <taxon>Gammaproteobacteria</taxon>
        <taxon>Vibrionales</taxon>
        <taxon>Vibrionaceae</taxon>
        <taxon>Photobacterium</taxon>
    </lineage>
</organism>
<evidence type="ECO:0000313" key="2">
    <source>
        <dbReference type="Proteomes" id="UP000251647"/>
    </source>
</evidence>
<protein>
    <submittedName>
        <fullName evidence="1">Uncharacterized protein</fullName>
    </submittedName>
</protein>
<evidence type="ECO:0000313" key="1">
    <source>
        <dbReference type="EMBL" id="SPY46103.1"/>
    </source>
</evidence>
<dbReference type="Proteomes" id="UP000251647">
    <property type="component" value="Unassembled WGS sequence"/>
</dbReference>
<gene>
    <name evidence="1" type="ORF">NCTC11647_04450</name>
</gene>
<dbReference type="EMBL" id="UATL01000008">
    <property type="protein sequence ID" value="SPY46103.1"/>
    <property type="molecule type" value="Genomic_DNA"/>
</dbReference>
<dbReference type="RefSeq" id="WP_146154893.1">
    <property type="nucleotide sequence ID" value="NZ_PYOG01000035.1"/>
</dbReference>
<name>A0A2X1XU27_PHODM</name>
<accession>A0A2X1XU27</accession>
<sequence>MIIKNKKITLLCVLILGLITLVVLFSTIAFKKQQIKTIEFPDHTKKELGLEAEYPAPMKQLQQVLTHSYIKEPSDEALDIKVGLEALNYQSDDASDDSDIKRLQLEINKLREIAAKD</sequence>
<dbReference type="AlphaFoldDB" id="A0A2X1XU27"/>
<reference evidence="1 2" key="1">
    <citation type="submission" date="2018-06" db="EMBL/GenBank/DDBJ databases">
        <authorList>
            <consortium name="Pathogen Informatics"/>
            <person name="Doyle S."/>
        </authorList>
    </citation>
    <scope>NUCLEOTIDE SEQUENCE [LARGE SCALE GENOMIC DNA]</scope>
    <source>
        <strain evidence="1 2">NCTC11647</strain>
    </source>
</reference>